<reference evidence="6 7" key="1">
    <citation type="journal article" date="2018" name="Sci. Rep.">
        <title>Genome sequence of the cauliflower mushroom Sparassis crispa (Hanabiratake) and its association with beneficial usage.</title>
        <authorList>
            <person name="Kiyama R."/>
            <person name="Furutani Y."/>
            <person name="Kawaguchi K."/>
            <person name="Nakanishi T."/>
        </authorList>
    </citation>
    <scope>NUCLEOTIDE SEQUENCE [LARGE SCALE GENOMIC DNA]</scope>
</reference>
<comment type="similarity">
    <text evidence="2">Belongs to the AB hydrolase superfamily. LDAH family.</text>
</comment>
<name>A0A401G6L9_9APHY</name>
<protein>
    <recommendedName>
        <fullName evidence="8">Alpha/beta-hydrolase</fullName>
    </recommendedName>
</protein>
<comment type="subcellular location">
    <subcellularLocation>
        <location evidence="1">Lipid droplet</location>
    </subcellularLocation>
</comment>
<dbReference type="PANTHER" id="PTHR13390">
    <property type="entry name" value="LIPASE"/>
    <property type="match status" value="1"/>
</dbReference>
<accession>A0A401G6L9</accession>
<dbReference type="Pfam" id="PF10230">
    <property type="entry name" value="LIDHydrolase"/>
    <property type="match status" value="1"/>
</dbReference>
<dbReference type="EMBL" id="BFAD01000001">
    <property type="protein sequence ID" value="GBE77816.1"/>
    <property type="molecule type" value="Genomic_DNA"/>
</dbReference>
<dbReference type="GO" id="GO:0016298">
    <property type="term" value="F:lipase activity"/>
    <property type="evidence" value="ECO:0007669"/>
    <property type="project" value="InterPro"/>
</dbReference>
<evidence type="ECO:0000256" key="3">
    <source>
        <dbReference type="ARBA" id="ARBA00022677"/>
    </source>
</evidence>
<dbReference type="GO" id="GO:0019915">
    <property type="term" value="P:lipid storage"/>
    <property type="evidence" value="ECO:0007669"/>
    <property type="project" value="InterPro"/>
</dbReference>
<comment type="caution">
    <text evidence="6">The sequence shown here is derived from an EMBL/GenBank/DDBJ whole genome shotgun (WGS) entry which is preliminary data.</text>
</comment>
<evidence type="ECO:0000256" key="4">
    <source>
        <dbReference type="ARBA" id="ARBA00022801"/>
    </source>
</evidence>
<dbReference type="InterPro" id="IPR019363">
    <property type="entry name" value="LDAH"/>
</dbReference>
<keyword evidence="5" id="KW-1133">Transmembrane helix</keyword>
<evidence type="ECO:0000256" key="5">
    <source>
        <dbReference type="SAM" id="Phobius"/>
    </source>
</evidence>
<dbReference type="GO" id="GO:0005811">
    <property type="term" value="C:lipid droplet"/>
    <property type="evidence" value="ECO:0007669"/>
    <property type="project" value="UniProtKB-SubCell"/>
</dbReference>
<dbReference type="InParanoid" id="A0A401G6L9"/>
<evidence type="ECO:0008006" key="8">
    <source>
        <dbReference type="Google" id="ProtNLM"/>
    </source>
</evidence>
<feature type="transmembrane region" description="Helical" evidence="5">
    <location>
        <begin position="180"/>
        <end position="202"/>
    </location>
</feature>
<dbReference type="OrthoDB" id="448051at2759"/>
<evidence type="ECO:0000313" key="7">
    <source>
        <dbReference type="Proteomes" id="UP000287166"/>
    </source>
</evidence>
<keyword evidence="5" id="KW-0812">Transmembrane</keyword>
<evidence type="ECO:0000256" key="2">
    <source>
        <dbReference type="ARBA" id="ARBA00008300"/>
    </source>
</evidence>
<dbReference type="GeneID" id="38774733"/>
<dbReference type="PANTHER" id="PTHR13390:SF0">
    <property type="entry name" value="LIPID DROPLET-ASSOCIATED HYDROLASE"/>
    <property type="match status" value="1"/>
</dbReference>
<proteinExistence type="inferred from homology"/>
<keyword evidence="3" id="KW-0551">Lipid droplet</keyword>
<keyword evidence="4" id="KW-0378">Hydrolase</keyword>
<evidence type="ECO:0000313" key="6">
    <source>
        <dbReference type="EMBL" id="GBE77816.1"/>
    </source>
</evidence>
<dbReference type="SUPFAM" id="SSF53474">
    <property type="entry name" value="alpha/beta-Hydrolases"/>
    <property type="match status" value="1"/>
</dbReference>
<dbReference type="InterPro" id="IPR029058">
    <property type="entry name" value="AB_hydrolase_fold"/>
</dbReference>
<organism evidence="6 7">
    <name type="scientific">Sparassis crispa</name>
    <dbReference type="NCBI Taxonomy" id="139825"/>
    <lineage>
        <taxon>Eukaryota</taxon>
        <taxon>Fungi</taxon>
        <taxon>Dikarya</taxon>
        <taxon>Basidiomycota</taxon>
        <taxon>Agaricomycotina</taxon>
        <taxon>Agaricomycetes</taxon>
        <taxon>Polyporales</taxon>
        <taxon>Sparassidaceae</taxon>
        <taxon>Sparassis</taxon>
    </lineage>
</organism>
<keyword evidence="7" id="KW-1185">Reference proteome</keyword>
<dbReference type="Gene3D" id="3.40.50.1820">
    <property type="entry name" value="alpha/beta hydrolase"/>
    <property type="match status" value="1"/>
</dbReference>
<dbReference type="AlphaFoldDB" id="A0A401G6L9"/>
<evidence type="ECO:0000256" key="1">
    <source>
        <dbReference type="ARBA" id="ARBA00004502"/>
    </source>
</evidence>
<dbReference type="RefSeq" id="XP_027608729.1">
    <property type="nucleotide sequence ID" value="XM_027752928.1"/>
</dbReference>
<dbReference type="Proteomes" id="UP000287166">
    <property type="component" value="Unassembled WGS sequence"/>
</dbReference>
<sequence length="318" mass="35585">MATLPPFLRSPAQCAHPNSYINASFYHDRFKASVHALWWPSRVEHPRTVLVFIPGNPGLVDFYTPFLTAIHDASEGKIPILAHAHIGHTPGFTILHDPPKFGLTAQVVSAIEAVDAVERTFGETTQVVVAGHSIGSWIALQVLKARPDTVSSVLLLFPTIAHIANTPNGRVLSPLFRPPLPYIISCISILLWLMPLRILWLLNKDWPLARVRVLRALTHSPSSIYSCLTMAHDEIQLVRELDAPLMQEFRHRLHLFFAEQDGWVGPDQRELILRTFDADPGSVKVVHGRRDIPHAFCINHGAEVAAQCFEWLKSGDFL</sequence>
<gene>
    <name evidence="6" type="ORF">SCP_0106980</name>
</gene>
<keyword evidence="5" id="KW-0472">Membrane</keyword>